<evidence type="ECO:0000256" key="4">
    <source>
        <dbReference type="ARBA" id="ARBA00022737"/>
    </source>
</evidence>
<evidence type="ECO:0000256" key="5">
    <source>
        <dbReference type="ARBA" id="ARBA00022741"/>
    </source>
</evidence>
<comment type="subcellular location">
    <subcellularLocation>
        <location evidence="1">Cell membrane</location>
        <topology evidence="1">Peripheral membrane protein</topology>
    </subcellularLocation>
</comment>
<dbReference type="EMBL" id="CP046244">
    <property type="protein sequence ID" value="QGP91230.1"/>
    <property type="molecule type" value="Genomic_DNA"/>
</dbReference>
<feature type="domain" description="ABC transporter" evidence="9">
    <location>
        <begin position="256"/>
        <end position="500"/>
    </location>
</feature>
<evidence type="ECO:0000256" key="2">
    <source>
        <dbReference type="ARBA" id="ARBA00022448"/>
    </source>
</evidence>
<dbReference type="OrthoDB" id="9771863at2"/>
<dbReference type="CDD" id="cd03216">
    <property type="entry name" value="ABC_Carb_Monos_I"/>
    <property type="match status" value="1"/>
</dbReference>
<evidence type="ECO:0000313" key="11">
    <source>
        <dbReference type="Proteomes" id="UP000425916"/>
    </source>
</evidence>
<reference evidence="10 11" key="1">
    <citation type="submission" date="2019-11" db="EMBL/GenBank/DDBJ databases">
        <title>Genome sequence of Moorella glycerini DSM11254.</title>
        <authorList>
            <person name="Poehlein A."/>
            <person name="Boeer T."/>
            <person name="Daniel R."/>
        </authorList>
    </citation>
    <scope>NUCLEOTIDE SEQUENCE [LARGE SCALE GENOMIC DNA]</scope>
    <source>
        <strain evidence="10 11">DSM 11254</strain>
    </source>
</reference>
<evidence type="ECO:0000256" key="8">
    <source>
        <dbReference type="ARBA" id="ARBA00023136"/>
    </source>
</evidence>
<keyword evidence="8" id="KW-0472">Membrane</keyword>
<feature type="domain" description="ABC transporter" evidence="9">
    <location>
        <begin position="5"/>
        <end position="239"/>
    </location>
</feature>
<protein>
    <submittedName>
        <fullName evidence="10">Xylose import ATP-binding protein XylG</fullName>
    </submittedName>
</protein>
<dbReference type="InterPro" id="IPR003439">
    <property type="entry name" value="ABC_transporter-like_ATP-bd"/>
</dbReference>
<evidence type="ECO:0000259" key="9">
    <source>
        <dbReference type="PROSITE" id="PS50893"/>
    </source>
</evidence>
<dbReference type="PANTHER" id="PTHR43790">
    <property type="entry name" value="CARBOHYDRATE TRANSPORT ATP-BINDING PROTEIN MG119-RELATED"/>
    <property type="match status" value="1"/>
</dbReference>
<organism evidence="10 11">
    <name type="scientific">Neomoorella glycerini</name>
    <dbReference type="NCBI Taxonomy" id="55779"/>
    <lineage>
        <taxon>Bacteria</taxon>
        <taxon>Bacillati</taxon>
        <taxon>Bacillota</taxon>
        <taxon>Clostridia</taxon>
        <taxon>Neomoorellales</taxon>
        <taxon>Neomoorellaceae</taxon>
        <taxon>Neomoorella</taxon>
    </lineage>
</organism>
<evidence type="ECO:0000313" key="10">
    <source>
        <dbReference type="EMBL" id="QGP91230.1"/>
    </source>
</evidence>
<keyword evidence="11" id="KW-1185">Reference proteome</keyword>
<dbReference type="InterPro" id="IPR017871">
    <property type="entry name" value="ABC_transporter-like_CS"/>
</dbReference>
<dbReference type="Proteomes" id="UP000425916">
    <property type="component" value="Chromosome"/>
</dbReference>
<dbReference type="FunFam" id="3.40.50.300:FF:000127">
    <property type="entry name" value="Ribose import ATP-binding protein RbsA"/>
    <property type="match status" value="1"/>
</dbReference>
<dbReference type="PROSITE" id="PS50893">
    <property type="entry name" value="ABC_TRANSPORTER_2"/>
    <property type="match status" value="2"/>
</dbReference>
<sequence>MAPILVMRDIVKEFGSFRANDGVNLEVETGEVHALLGENGAGKSTLMNILYGLYQANSGEIYFEGRPVKITSPKEAIDLGIGMVHQHFMLIPALTVAENIILGMQMPRGIIDLKEASRKIKELSRQYGFDIDPEAKVWQLSVGQQQRVEIVKALYRGARLLILDEPTAVLTPQEVNELFRVLKQLTQEGITVIFITHKLNEVMAICQRVTVLRAGKVVGTVATCNTGKNELARMMVGREVFFQVNKKPCSPGQTVLEVQGLEALSNKGLKALKGISFNICQGEILGIAGVDGNGQSELVEAITGLRPVTAGRVLLNGQDITNLPPRQILERNVAHIPEDRNVRGLVGAMSIKENLILQEYYKQPFSRGWFLNYDLIKDHAVKMVREFDIRTTSEELPVKNLSGGNQQKVVLAREVYRQPALLIAMHPTRGLDVGATEYVHKRLVAERDRGAAVLLVSTELDEILSLSDRIAVLYEGEIMGIVPGAQARVEELGLMMAGSKRLKAS</sequence>
<keyword evidence="2" id="KW-0813">Transport</keyword>
<gene>
    <name evidence="10" type="primary">xylG_2</name>
    <name evidence="10" type="ORF">MGLY_05570</name>
</gene>
<evidence type="ECO:0000256" key="3">
    <source>
        <dbReference type="ARBA" id="ARBA00022475"/>
    </source>
</evidence>
<dbReference type="GO" id="GO:0005524">
    <property type="term" value="F:ATP binding"/>
    <property type="evidence" value="ECO:0007669"/>
    <property type="project" value="UniProtKB-KW"/>
</dbReference>
<dbReference type="RefSeq" id="WP_156271638.1">
    <property type="nucleotide sequence ID" value="NZ_CP046244.1"/>
</dbReference>
<dbReference type="GO" id="GO:0016887">
    <property type="term" value="F:ATP hydrolysis activity"/>
    <property type="evidence" value="ECO:0007669"/>
    <property type="project" value="InterPro"/>
</dbReference>
<dbReference type="InterPro" id="IPR027417">
    <property type="entry name" value="P-loop_NTPase"/>
</dbReference>
<dbReference type="SMART" id="SM00382">
    <property type="entry name" value="AAA"/>
    <property type="match status" value="2"/>
</dbReference>
<accession>A0A6I5ZMX6</accession>
<evidence type="ECO:0000256" key="6">
    <source>
        <dbReference type="ARBA" id="ARBA00022840"/>
    </source>
</evidence>
<dbReference type="AlphaFoldDB" id="A0A6I5ZMX6"/>
<dbReference type="SUPFAM" id="SSF52540">
    <property type="entry name" value="P-loop containing nucleoside triphosphate hydrolases"/>
    <property type="match status" value="2"/>
</dbReference>
<keyword evidence="3" id="KW-1003">Cell membrane</keyword>
<dbReference type="PANTHER" id="PTHR43790:SF4">
    <property type="entry name" value="GUANOSINE IMPORT ATP-BINDING PROTEIN NUPO"/>
    <property type="match status" value="1"/>
</dbReference>
<keyword evidence="5" id="KW-0547">Nucleotide-binding</keyword>
<dbReference type="InterPro" id="IPR050107">
    <property type="entry name" value="ABC_carbohydrate_import_ATPase"/>
</dbReference>
<name>A0A6I5ZMX6_9FIRM</name>
<dbReference type="Gene3D" id="3.40.50.300">
    <property type="entry name" value="P-loop containing nucleotide triphosphate hydrolases"/>
    <property type="match status" value="2"/>
</dbReference>
<dbReference type="GO" id="GO:0005886">
    <property type="term" value="C:plasma membrane"/>
    <property type="evidence" value="ECO:0007669"/>
    <property type="project" value="UniProtKB-SubCell"/>
</dbReference>
<dbReference type="Pfam" id="PF00005">
    <property type="entry name" value="ABC_tran"/>
    <property type="match status" value="2"/>
</dbReference>
<keyword evidence="7" id="KW-1278">Translocase</keyword>
<keyword evidence="6 10" id="KW-0067">ATP-binding</keyword>
<evidence type="ECO:0000256" key="1">
    <source>
        <dbReference type="ARBA" id="ARBA00004202"/>
    </source>
</evidence>
<dbReference type="InterPro" id="IPR003593">
    <property type="entry name" value="AAA+_ATPase"/>
</dbReference>
<dbReference type="PROSITE" id="PS00211">
    <property type="entry name" value="ABC_TRANSPORTER_1"/>
    <property type="match status" value="2"/>
</dbReference>
<evidence type="ECO:0000256" key="7">
    <source>
        <dbReference type="ARBA" id="ARBA00022967"/>
    </source>
</evidence>
<keyword evidence="4" id="KW-0677">Repeat</keyword>
<proteinExistence type="predicted"/>
<dbReference type="CDD" id="cd03215">
    <property type="entry name" value="ABC_Carb_Monos_II"/>
    <property type="match status" value="1"/>
</dbReference>